<accession>A0AAV4DPV7</accession>
<gene>
    <name evidence="1" type="ORF">PoB_007260000</name>
</gene>
<name>A0AAV4DPV7_9GAST</name>
<keyword evidence="2" id="KW-1185">Reference proteome</keyword>
<dbReference type="AlphaFoldDB" id="A0AAV4DPV7"/>
<protein>
    <submittedName>
        <fullName evidence="1">Uncharacterized protein</fullName>
    </submittedName>
</protein>
<sequence>MDQSVSVYMRSEYNNIGQSYSGILSDRAFHTRVVTGMYDSVYRVCRMNVNGPPTLLTLIMFEEQTSETMDVTLASYYKMTVWKRKGEGCAV</sequence>
<comment type="caution">
    <text evidence="1">The sequence shown here is derived from an EMBL/GenBank/DDBJ whole genome shotgun (WGS) entry which is preliminary data.</text>
</comment>
<evidence type="ECO:0000313" key="1">
    <source>
        <dbReference type="EMBL" id="GFO46095.1"/>
    </source>
</evidence>
<dbReference type="EMBL" id="BLXT01008165">
    <property type="protein sequence ID" value="GFO46095.1"/>
    <property type="molecule type" value="Genomic_DNA"/>
</dbReference>
<reference evidence="1 2" key="1">
    <citation type="journal article" date="2021" name="Elife">
        <title>Chloroplast acquisition without the gene transfer in kleptoplastic sea slugs, Plakobranchus ocellatus.</title>
        <authorList>
            <person name="Maeda T."/>
            <person name="Takahashi S."/>
            <person name="Yoshida T."/>
            <person name="Shimamura S."/>
            <person name="Takaki Y."/>
            <person name="Nagai Y."/>
            <person name="Toyoda A."/>
            <person name="Suzuki Y."/>
            <person name="Arimoto A."/>
            <person name="Ishii H."/>
            <person name="Satoh N."/>
            <person name="Nishiyama T."/>
            <person name="Hasebe M."/>
            <person name="Maruyama T."/>
            <person name="Minagawa J."/>
            <person name="Obokata J."/>
            <person name="Shigenobu S."/>
        </authorList>
    </citation>
    <scope>NUCLEOTIDE SEQUENCE [LARGE SCALE GENOMIC DNA]</scope>
</reference>
<dbReference type="Proteomes" id="UP000735302">
    <property type="component" value="Unassembled WGS sequence"/>
</dbReference>
<proteinExistence type="predicted"/>
<evidence type="ECO:0000313" key="2">
    <source>
        <dbReference type="Proteomes" id="UP000735302"/>
    </source>
</evidence>
<organism evidence="1 2">
    <name type="scientific">Plakobranchus ocellatus</name>
    <dbReference type="NCBI Taxonomy" id="259542"/>
    <lineage>
        <taxon>Eukaryota</taxon>
        <taxon>Metazoa</taxon>
        <taxon>Spiralia</taxon>
        <taxon>Lophotrochozoa</taxon>
        <taxon>Mollusca</taxon>
        <taxon>Gastropoda</taxon>
        <taxon>Heterobranchia</taxon>
        <taxon>Euthyneura</taxon>
        <taxon>Panpulmonata</taxon>
        <taxon>Sacoglossa</taxon>
        <taxon>Placobranchoidea</taxon>
        <taxon>Plakobranchidae</taxon>
        <taxon>Plakobranchus</taxon>
    </lineage>
</organism>